<evidence type="ECO:0000313" key="2">
    <source>
        <dbReference type="EMBL" id="KAE9045067.1"/>
    </source>
</evidence>
<dbReference type="Proteomes" id="UP000429607">
    <property type="component" value="Unassembled WGS sequence"/>
</dbReference>
<feature type="region of interest" description="Disordered" evidence="1">
    <location>
        <begin position="1"/>
        <end position="40"/>
    </location>
</feature>
<comment type="caution">
    <text evidence="3">The sequence shown here is derived from an EMBL/GenBank/DDBJ whole genome shotgun (WGS) entry which is preliminary data.</text>
</comment>
<evidence type="ECO:0000313" key="4">
    <source>
        <dbReference type="EMBL" id="KAE9347100.1"/>
    </source>
</evidence>
<organism evidence="3 5">
    <name type="scientific">Phytophthora rubi</name>
    <dbReference type="NCBI Taxonomy" id="129364"/>
    <lineage>
        <taxon>Eukaryota</taxon>
        <taxon>Sar</taxon>
        <taxon>Stramenopiles</taxon>
        <taxon>Oomycota</taxon>
        <taxon>Peronosporomycetes</taxon>
        <taxon>Peronosporales</taxon>
        <taxon>Peronosporaceae</taxon>
        <taxon>Phytophthora</taxon>
    </lineage>
</organism>
<reference evidence="5 7" key="1">
    <citation type="submission" date="2018-09" db="EMBL/GenBank/DDBJ databases">
        <title>Genomic investigation of the strawberry pathogen Phytophthora fragariae indicates pathogenicity is determined by transcriptional variation in three key races.</title>
        <authorList>
            <person name="Adams T.M."/>
            <person name="Armitage A.D."/>
            <person name="Sobczyk M.K."/>
            <person name="Bates H.J."/>
            <person name="Dunwell J.M."/>
            <person name="Nellist C.F."/>
            <person name="Harrison R.J."/>
        </authorList>
    </citation>
    <scope>NUCLEOTIDE SEQUENCE [LARGE SCALE GENOMIC DNA]</scope>
    <source>
        <strain evidence="3 5">SCRP249</strain>
        <strain evidence="2 7">SCRP324</strain>
        <strain evidence="4 6">SCRP333</strain>
    </source>
</reference>
<dbReference type="EMBL" id="QXFU01000082">
    <property type="protein sequence ID" value="KAE9045067.1"/>
    <property type="molecule type" value="Genomic_DNA"/>
</dbReference>
<protein>
    <submittedName>
        <fullName evidence="3">Uncharacterized protein</fullName>
    </submittedName>
</protein>
<sequence length="74" mass="7839">MSTPAARTPTSILRRAPPRNSVTGDPGSSGGKGLPATVLRPGRYIPPEPLLRALNEAVELTAVKLTYARSRCVK</sequence>
<gene>
    <name evidence="3" type="ORF">PR001_g2353</name>
    <name evidence="2" type="ORF">PR002_g2442</name>
    <name evidence="4" type="ORF">PR003_g7104</name>
</gene>
<evidence type="ECO:0000313" key="7">
    <source>
        <dbReference type="Proteomes" id="UP000435112"/>
    </source>
</evidence>
<dbReference type="Proteomes" id="UP000435112">
    <property type="component" value="Unassembled WGS sequence"/>
</dbReference>
<dbReference type="EMBL" id="QXFV01000079">
    <property type="protein sequence ID" value="KAE9050492.1"/>
    <property type="molecule type" value="Genomic_DNA"/>
</dbReference>
<keyword evidence="6" id="KW-1185">Reference proteome</keyword>
<dbReference type="EMBL" id="QXFT01000328">
    <property type="protein sequence ID" value="KAE9347100.1"/>
    <property type="molecule type" value="Genomic_DNA"/>
</dbReference>
<dbReference type="Proteomes" id="UP000434957">
    <property type="component" value="Unassembled WGS sequence"/>
</dbReference>
<dbReference type="AlphaFoldDB" id="A0A6A3P5T9"/>
<proteinExistence type="predicted"/>
<evidence type="ECO:0000313" key="5">
    <source>
        <dbReference type="Proteomes" id="UP000429607"/>
    </source>
</evidence>
<accession>A0A6A3P5T9</accession>
<evidence type="ECO:0000313" key="6">
    <source>
        <dbReference type="Proteomes" id="UP000434957"/>
    </source>
</evidence>
<evidence type="ECO:0000256" key="1">
    <source>
        <dbReference type="SAM" id="MobiDB-lite"/>
    </source>
</evidence>
<name>A0A6A3P5T9_9STRA</name>
<feature type="compositionally biased region" description="Polar residues" evidence="1">
    <location>
        <begin position="1"/>
        <end position="11"/>
    </location>
</feature>
<evidence type="ECO:0000313" key="3">
    <source>
        <dbReference type="EMBL" id="KAE9050492.1"/>
    </source>
</evidence>